<sequence length="129" mass="14075">MNNHHQLEAPFPRIHPVRHPSTGPTGSLDSSMNGEALQLSSALIGCSEKPQPAASILGSIFVIRTAASWISWEVKLVTVALEMRLGQNARFKPHRSRPSCVPHVTFPVHRSDLPENFNGTGTLLVLPQP</sequence>
<evidence type="ECO:0000313" key="2">
    <source>
        <dbReference type="EMBL" id="KAJ8345195.1"/>
    </source>
</evidence>
<proteinExistence type="predicted"/>
<feature type="region of interest" description="Disordered" evidence="1">
    <location>
        <begin position="1"/>
        <end position="32"/>
    </location>
</feature>
<dbReference type="AlphaFoldDB" id="A0A9Q1EUF3"/>
<evidence type="ECO:0000256" key="1">
    <source>
        <dbReference type="SAM" id="MobiDB-lite"/>
    </source>
</evidence>
<accession>A0A9Q1EUF3</accession>
<dbReference type="EMBL" id="JAINUF010000012">
    <property type="protein sequence ID" value="KAJ8345195.1"/>
    <property type="molecule type" value="Genomic_DNA"/>
</dbReference>
<name>A0A9Q1EUF3_SYNKA</name>
<feature type="compositionally biased region" description="Polar residues" evidence="1">
    <location>
        <begin position="22"/>
        <end position="32"/>
    </location>
</feature>
<protein>
    <submittedName>
        <fullName evidence="2">Uncharacterized protein</fullName>
    </submittedName>
</protein>
<reference evidence="2" key="1">
    <citation type="journal article" date="2023" name="Science">
        <title>Genome structures resolve the early diversification of teleost fishes.</title>
        <authorList>
            <person name="Parey E."/>
            <person name="Louis A."/>
            <person name="Montfort J."/>
            <person name="Bouchez O."/>
            <person name="Roques C."/>
            <person name="Iampietro C."/>
            <person name="Lluch J."/>
            <person name="Castinel A."/>
            <person name="Donnadieu C."/>
            <person name="Desvignes T."/>
            <person name="Floi Bucao C."/>
            <person name="Jouanno E."/>
            <person name="Wen M."/>
            <person name="Mejri S."/>
            <person name="Dirks R."/>
            <person name="Jansen H."/>
            <person name="Henkel C."/>
            <person name="Chen W.J."/>
            <person name="Zahm M."/>
            <person name="Cabau C."/>
            <person name="Klopp C."/>
            <person name="Thompson A.W."/>
            <person name="Robinson-Rechavi M."/>
            <person name="Braasch I."/>
            <person name="Lecointre G."/>
            <person name="Bobe J."/>
            <person name="Postlethwait J.H."/>
            <person name="Berthelot C."/>
            <person name="Roest Crollius H."/>
            <person name="Guiguen Y."/>
        </authorList>
    </citation>
    <scope>NUCLEOTIDE SEQUENCE</scope>
    <source>
        <strain evidence="2">WJC10195</strain>
    </source>
</reference>
<evidence type="ECO:0000313" key="3">
    <source>
        <dbReference type="Proteomes" id="UP001152622"/>
    </source>
</evidence>
<comment type="caution">
    <text evidence="2">The sequence shown here is derived from an EMBL/GenBank/DDBJ whole genome shotgun (WGS) entry which is preliminary data.</text>
</comment>
<gene>
    <name evidence="2" type="ORF">SKAU_G00293880</name>
</gene>
<keyword evidence="3" id="KW-1185">Reference proteome</keyword>
<dbReference type="Proteomes" id="UP001152622">
    <property type="component" value="Chromosome 12"/>
</dbReference>
<organism evidence="2 3">
    <name type="scientific">Synaphobranchus kaupii</name>
    <name type="common">Kaup's arrowtooth eel</name>
    <dbReference type="NCBI Taxonomy" id="118154"/>
    <lineage>
        <taxon>Eukaryota</taxon>
        <taxon>Metazoa</taxon>
        <taxon>Chordata</taxon>
        <taxon>Craniata</taxon>
        <taxon>Vertebrata</taxon>
        <taxon>Euteleostomi</taxon>
        <taxon>Actinopterygii</taxon>
        <taxon>Neopterygii</taxon>
        <taxon>Teleostei</taxon>
        <taxon>Anguilliformes</taxon>
        <taxon>Synaphobranchidae</taxon>
        <taxon>Synaphobranchus</taxon>
    </lineage>
</organism>